<organism evidence="3">
    <name type="scientific">Penaeus monodon</name>
    <name type="common">Giant tiger prawn</name>
    <dbReference type="NCBI Taxonomy" id="6687"/>
    <lineage>
        <taxon>Eukaryota</taxon>
        <taxon>Metazoa</taxon>
        <taxon>Ecdysozoa</taxon>
        <taxon>Arthropoda</taxon>
        <taxon>Crustacea</taxon>
        <taxon>Multicrustacea</taxon>
        <taxon>Malacostraca</taxon>
        <taxon>Eumalacostraca</taxon>
        <taxon>Eucarida</taxon>
        <taxon>Decapoda</taxon>
        <taxon>Dendrobranchiata</taxon>
        <taxon>Penaeoidea</taxon>
        <taxon>Penaeidae</taxon>
        <taxon>Penaeus</taxon>
    </lineage>
</organism>
<evidence type="ECO:0000256" key="1">
    <source>
        <dbReference type="SAM" id="SignalP"/>
    </source>
</evidence>
<reference evidence="3" key="1">
    <citation type="submission" date="2006-11" db="EMBL/GenBank/DDBJ databases">
        <title>Molecular cloning of a novel ovarian peritrophin peptide from the black prawn, Penaeus monodon.</title>
        <authorList>
            <person name="Liu Z."/>
            <person name="Hanna P.J."/>
            <person name="Brady P."/>
            <person name="Elizur A."/>
        </authorList>
    </citation>
    <scope>NUCLEOTIDE SEQUENCE</scope>
</reference>
<evidence type="ECO:0000259" key="2">
    <source>
        <dbReference type="PROSITE" id="PS50940"/>
    </source>
</evidence>
<name>A1YZF1_PENMO</name>
<accession>A1YZF1</accession>
<proteinExistence type="evidence at transcript level"/>
<evidence type="ECO:0000313" key="3">
    <source>
        <dbReference type="EMBL" id="ABL86146.1"/>
    </source>
</evidence>
<feature type="signal peptide" evidence="1">
    <location>
        <begin position="1"/>
        <end position="19"/>
    </location>
</feature>
<keyword evidence="1" id="KW-0732">Signal</keyword>
<protein>
    <submittedName>
        <fullName evidence="3">Peritrophin 3</fullName>
    </submittedName>
</protein>
<dbReference type="SMART" id="SM00494">
    <property type="entry name" value="ChtBD2"/>
    <property type="match status" value="3"/>
</dbReference>
<dbReference type="PROSITE" id="PS50940">
    <property type="entry name" value="CHIT_BIND_II"/>
    <property type="match status" value="1"/>
</dbReference>
<sequence>MRSNTFFVVLALGIGLVAAKEDLRSERSVTADNHPYSKLREKQPDKFICGNCKTLVQCVKGQAFTRHCIEDHFCSERPQFGGGICYPNEPLDCTCVRANEFRVDPYDTQRFFSCKAVGSTPENYKCPDGMVFDEGSAQCQTASGLPPCVVAGTFANPSNCSEYYSCISLRSGWLQKSFMCTNDMMYNEQKDACEDPCIYQFVCQQEGRYPDLLNKQNYFECYMLGGVLQQLRYSCPESYRWDIVSPGVGQCVEDHGDKDSNYAFGQCDIPDTCVLARENLFTNKATLSHTTKWNRGQASTSVLIDVLL</sequence>
<dbReference type="AlphaFoldDB" id="A1YZF1"/>
<dbReference type="InterPro" id="IPR036508">
    <property type="entry name" value="Chitin-bd_dom_sf"/>
</dbReference>
<dbReference type="GO" id="GO:0008061">
    <property type="term" value="F:chitin binding"/>
    <property type="evidence" value="ECO:0007669"/>
    <property type="project" value="InterPro"/>
</dbReference>
<feature type="chain" id="PRO_5002641511" evidence="1">
    <location>
        <begin position="20"/>
        <end position="308"/>
    </location>
</feature>
<feature type="domain" description="Chitin-binding type-2" evidence="2">
    <location>
        <begin position="90"/>
        <end position="150"/>
    </location>
</feature>
<dbReference type="InterPro" id="IPR002557">
    <property type="entry name" value="Chitin-bd_dom"/>
</dbReference>
<dbReference type="Gene3D" id="2.170.140.10">
    <property type="entry name" value="Chitin binding domain"/>
    <property type="match status" value="2"/>
</dbReference>
<dbReference type="OrthoDB" id="6343717at2759"/>
<dbReference type="GO" id="GO:0005576">
    <property type="term" value="C:extracellular region"/>
    <property type="evidence" value="ECO:0007669"/>
    <property type="project" value="InterPro"/>
</dbReference>
<dbReference type="EMBL" id="EF153270">
    <property type="protein sequence ID" value="ABL86146.1"/>
    <property type="molecule type" value="mRNA"/>
</dbReference>
<dbReference type="SUPFAM" id="SSF57625">
    <property type="entry name" value="Invertebrate chitin-binding proteins"/>
    <property type="match status" value="2"/>
</dbReference>
<dbReference type="Pfam" id="PF01607">
    <property type="entry name" value="CBM_14"/>
    <property type="match status" value="1"/>
</dbReference>